<dbReference type="PANTHER" id="PTHR34033">
    <property type="entry name" value="AP-5 COMPLEX SUBUNIT BETA-1"/>
    <property type="match status" value="1"/>
</dbReference>
<dbReference type="PROSITE" id="PS00018">
    <property type="entry name" value="EF_HAND_1"/>
    <property type="match status" value="1"/>
</dbReference>
<reference evidence="1 2" key="1">
    <citation type="journal article" date="2023" name="Nucleic Acids Res.">
        <title>The hologenome of Daphnia magna reveals possible DNA methylation and microbiome-mediated evolution of the host genome.</title>
        <authorList>
            <person name="Chaturvedi A."/>
            <person name="Li X."/>
            <person name="Dhandapani V."/>
            <person name="Marshall H."/>
            <person name="Kissane S."/>
            <person name="Cuenca-Cambronero M."/>
            <person name="Asole G."/>
            <person name="Calvet F."/>
            <person name="Ruiz-Romero M."/>
            <person name="Marangio P."/>
            <person name="Guigo R."/>
            <person name="Rago D."/>
            <person name="Mirbahai L."/>
            <person name="Eastwood N."/>
            <person name="Colbourne J.K."/>
            <person name="Zhou J."/>
            <person name="Mallon E."/>
            <person name="Orsini L."/>
        </authorList>
    </citation>
    <scope>NUCLEOTIDE SEQUENCE [LARGE SCALE GENOMIC DNA]</scope>
    <source>
        <strain evidence="1">LRV0_1</strain>
    </source>
</reference>
<dbReference type="InterPro" id="IPR018247">
    <property type="entry name" value="EF_Hand_1_Ca_BS"/>
</dbReference>
<evidence type="ECO:0008006" key="3">
    <source>
        <dbReference type="Google" id="ProtNLM"/>
    </source>
</evidence>
<sequence length="792" mass="90239">MSKEIKEFNVFSYLPPDCPDRLKKIINDCLCSNETLDNLLKLLGDVLNESHLVNIILDLVPIICSDSAIQLSELEFAILSLQNIYNMNLLKTDMKCKLLEVIATVLLTYQPSQEVVVDVVQFLLNVLKNKTESFSTCLTSMDCLIEVEMSTHGILKAQIENFFDFLNHEHLRDKASEITSLIIRNATNPIPNQSRVLCDLLELLPSLGPFTMVTVTKNILGLCRVGFQTELKNSLDKLIERYKTTFDLCVLQTIISIQECLGGITDETAVFLYCTHPAMPVGRNLVSLDWLASSLHLKKDGFEIRQFEPSDFDGADARLKKLLLLNKALYNQSLDPAPFYQHFENLIAFAVKNGNSRAFAAVFRVMRDMLESKFPANAAQIVLHSTVALGARHPACLPHIIDFLKHFGSNQPEQLPDAIILGLVDAFDEVETSTVMPHMEHLIQFFMEASLYRYEFCQPRMILRIIRNCLEEKKNSNCGIAVLELCQALIRNQDYEIFQPELKTVLSLVETCHSESDVKQRAWMLRSLITHVNTDSLKDAFDADMDLSSTGKVEKTDYPLIFVKILFDYNKTGDTRSESLPVYWSLERKRSFRSFYFPLEISLIKNSKNYYREFVGLKIDFVVDPKWGRAEPIYIPVLEVDQVRKACLQVHPFVCSAVTIEARVVMSTTDGRIFLSSLKPVHLKLEDFLNPLSSSKSFVELWDRLVSQSDKCYSSVLFLPQHENILKAVENGELERFQMTKKKPMELAMVTPDSFLVLVRILLVKNSWNAEILVEDPSVLPVIHSLLTEFST</sequence>
<proteinExistence type="predicted"/>
<organism evidence="1 2">
    <name type="scientific">Daphnia magna</name>
    <dbReference type="NCBI Taxonomy" id="35525"/>
    <lineage>
        <taxon>Eukaryota</taxon>
        <taxon>Metazoa</taxon>
        <taxon>Ecdysozoa</taxon>
        <taxon>Arthropoda</taxon>
        <taxon>Crustacea</taxon>
        <taxon>Branchiopoda</taxon>
        <taxon>Diplostraca</taxon>
        <taxon>Cladocera</taxon>
        <taxon>Anomopoda</taxon>
        <taxon>Daphniidae</taxon>
        <taxon>Daphnia</taxon>
    </lineage>
</organism>
<evidence type="ECO:0000313" key="1">
    <source>
        <dbReference type="EMBL" id="KAK4021173.1"/>
    </source>
</evidence>
<comment type="caution">
    <text evidence="1">The sequence shown here is derived from an EMBL/GenBank/DDBJ whole genome shotgun (WGS) entry which is preliminary data.</text>
</comment>
<accession>A0ABR0A801</accession>
<dbReference type="InterPro" id="IPR038741">
    <property type="entry name" value="AP5B1"/>
</dbReference>
<evidence type="ECO:0000313" key="2">
    <source>
        <dbReference type="Proteomes" id="UP001234178"/>
    </source>
</evidence>
<dbReference type="Proteomes" id="UP001234178">
    <property type="component" value="Unassembled WGS sequence"/>
</dbReference>
<protein>
    <recommendedName>
        <fullName evidence="3">AP-5 complex subunit beta-1</fullName>
    </recommendedName>
</protein>
<name>A0ABR0A801_9CRUS</name>
<dbReference type="EMBL" id="JAOYFB010000036">
    <property type="protein sequence ID" value="KAK4021173.1"/>
    <property type="molecule type" value="Genomic_DNA"/>
</dbReference>
<gene>
    <name evidence="1" type="ORF">OUZ56_003094</name>
</gene>
<dbReference type="PANTHER" id="PTHR34033:SF1">
    <property type="entry name" value="AP-5 COMPLEX SUBUNIT BETA-1"/>
    <property type="match status" value="1"/>
</dbReference>
<keyword evidence="2" id="KW-1185">Reference proteome</keyword>